<evidence type="ECO:0000313" key="3">
    <source>
        <dbReference type="Proteomes" id="UP001642900"/>
    </source>
</evidence>
<accession>A0A6G4W6S4</accession>
<feature type="transmembrane region" description="Helical" evidence="1">
    <location>
        <begin position="47"/>
        <end position="65"/>
    </location>
</feature>
<protein>
    <recommendedName>
        <fullName evidence="4">MFS transporter</fullName>
    </recommendedName>
</protein>
<evidence type="ECO:0000313" key="2">
    <source>
        <dbReference type="EMBL" id="NGO50442.1"/>
    </source>
</evidence>
<keyword evidence="1" id="KW-1133">Transmembrane helix</keyword>
<keyword evidence="1" id="KW-0812">Transmembrane</keyword>
<dbReference type="Proteomes" id="UP001642900">
    <property type="component" value="Unassembled WGS sequence"/>
</dbReference>
<evidence type="ECO:0000256" key="1">
    <source>
        <dbReference type="SAM" id="Phobius"/>
    </source>
</evidence>
<comment type="caution">
    <text evidence="2">The sequence shown here is derived from an EMBL/GenBank/DDBJ whole genome shotgun (WGS) entry which is preliminary data.</text>
</comment>
<sequence>MIDDIGARSIPAGKRFARAIPSAIRDGIGLAAVGLISYGAWLIHPSAGFITAGTLLLAGVILVSTKKPKAD</sequence>
<keyword evidence="1" id="KW-0472">Membrane</keyword>
<organism evidence="2 3">
    <name type="scientific">Allomesorhizobium camelthorni</name>
    <dbReference type="NCBI Taxonomy" id="475069"/>
    <lineage>
        <taxon>Bacteria</taxon>
        <taxon>Pseudomonadati</taxon>
        <taxon>Pseudomonadota</taxon>
        <taxon>Alphaproteobacteria</taxon>
        <taxon>Hyphomicrobiales</taxon>
        <taxon>Phyllobacteriaceae</taxon>
        <taxon>Allomesorhizobium</taxon>
    </lineage>
</organism>
<gene>
    <name evidence="2" type="ORF">G6N73_04475</name>
</gene>
<dbReference type="AlphaFoldDB" id="A0A6G4W6S4"/>
<proteinExistence type="predicted"/>
<reference evidence="2 3" key="1">
    <citation type="submission" date="2020-02" db="EMBL/GenBank/DDBJ databases">
        <title>Genome sequence of strain CCNWXJ40-4.</title>
        <authorList>
            <person name="Gao J."/>
            <person name="Sun J."/>
        </authorList>
    </citation>
    <scope>NUCLEOTIDE SEQUENCE [LARGE SCALE GENOMIC DNA]</scope>
    <source>
        <strain evidence="2 3">CCNWXJ 40-4</strain>
    </source>
</reference>
<dbReference type="RefSeq" id="WP_165023633.1">
    <property type="nucleotide sequence ID" value="NZ_JAAKZF010000003.1"/>
</dbReference>
<name>A0A6G4W6S4_9HYPH</name>
<keyword evidence="3" id="KW-1185">Reference proteome</keyword>
<feature type="transmembrane region" description="Helical" evidence="1">
    <location>
        <begin position="23"/>
        <end position="41"/>
    </location>
</feature>
<evidence type="ECO:0008006" key="4">
    <source>
        <dbReference type="Google" id="ProtNLM"/>
    </source>
</evidence>
<dbReference type="EMBL" id="JAAKZF010000003">
    <property type="protein sequence ID" value="NGO50442.1"/>
    <property type="molecule type" value="Genomic_DNA"/>
</dbReference>